<evidence type="ECO:0000256" key="1">
    <source>
        <dbReference type="SAM" id="MobiDB-lite"/>
    </source>
</evidence>
<gene>
    <name evidence="2" type="ORF">EW026_g1581</name>
</gene>
<feature type="compositionally biased region" description="Polar residues" evidence="1">
    <location>
        <begin position="215"/>
        <end position="235"/>
    </location>
</feature>
<comment type="caution">
    <text evidence="2">The sequence shown here is derived from an EMBL/GenBank/DDBJ whole genome shotgun (WGS) entry which is preliminary data.</text>
</comment>
<dbReference type="EMBL" id="SGPJ01000033">
    <property type="protein sequence ID" value="THH01059.1"/>
    <property type="molecule type" value="Genomic_DNA"/>
</dbReference>
<evidence type="ECO:0000313" key="2">
    <source>
        <dbReference type="EMBL" id="THH01059.1"/>
    </source>
</evidence>
<dbReference type="Proteomes" id="UP000309038">
    <property type="component" value="Unassembled WGS sequence"/>
</dbReference>
<keyword evidence="3" id="KW-1185">Reference proteome</keyword>
<protein>
    <submittedName>
        <fullName evidence="2">Uncharacterized protein</fullName>
    </submittedName>
</protein>
<accession>A0A4S4KR14</accession>
<organism evidence="2 3">
    <name type="scientific">Hermanssonia centrifuga</name>
    <dbReference type="NCBI Taxonomy" id="98765"/>
    <lineage>
        <taxon>Eukaryota</taxon>
        <taxon>Fungi</taxon>
        <taxon>Dikarya</taxon>
        <taxon>Basidiomycota</taxon>
        <taxon>Agaricomycotina</taxon>
        <taxon>Agaricomycetes</taxon>
        <taxon>Polyporales</taxon>
        <taxon>Meruliaceae</taxon>
        <taxon>Hermanssonia</taxon>
    </lineage>
</organism>
<dbReference type="AlphaFoldDB" id="A0A4S4KR14"/>
<feature type="region of interest" description="Disordered" evidence="1">
    <location>
        <begin position="212"/>
        <end position="244"/>
    </location>
</feature>
<evidence type="ECO:0000313" key="3">
    <source>
        <dbReference type="Proteomes" id="UP000309038"/>
    </source>
</evidence>
<feature type="region of interest" description="Disordered" evidence="1">
    <location>
        <begin position="160"/>
        <end position="191"/>
    </location>
</feature>
<sequence>MKGKAKAKGKDKDKDKLQDTSMRAGAVYDYHDGSVHDIALRSYILQGYEEFKLTHGSFSSILSLLGQHALELQIERFFTVWAWKWDVEDNLDFGDHLGLFETFLPPFDEDIANVGELDAAGQPDGQVESGARADYLGKGAEVEFDAESLQEAISENVSIHDTQNSVVNSPIPPSAHLQGEPDDHEIGSNPESTLSLQVEGVAVEVGEDGAVTPEQAVTSPQNGQSEPSVETTTENDFGRTATPPMRERVPEFVSTSVFLANPETPTKTTRKKVFHTTIDRFTFAFIAGDDHGINLTSLGENVNDFVNELRACLAIADSKGDTEISLTPVTKILEPQDQYIISTGPYTSSLHSGFSSKSEHLFDCQAILHK</sequence>
<name>A0A4S4KR14_9APHY</name>
<reference evidence="2 3" key="1">
    <citation type="submission" date="2019-02" db="EMBL/GenBank/DDBJ databases">
        <title>Genome sequencing of the rare red list fungi Phlebia centrifuga.</title>
        <authorList>
            <person name="Buettner E."/>
            <person name="Kellner H."/>
        </authorList>
    </citation>
    <scope>NUCLEOTIDE SEQUENCE [LARGE SCALE GENOMIC DNA]</scope>
    <source>
        <strain evidence="2 3">DSM 108282</strain>
    </source>
</reference>
<proteinExistence type="predicted"/>